<dbReference type="PROSITE" id="PS00070">
    <property type="entry name" value="ALDEHYDE_DEHYDR_CYS"/>
    <property type="match status" value="1"/>
</dbReference>
<evidence type="ECO:0000313" key="8">
    <source>
        <dbReference type="EMBL" id="KIW12132.1"/>
    </source>
</evidence>
<dbReference type="FunFam" id="3.40.605.10:FF:000001">
    <property type="entry name" value="Aldehyde dehydrogenase 1"/>
    <property type="match status" value="1"/>
</dbReference>
<dbReference type="OrthoDB" id="310895at2759"/>
<dbReference type="Pfam" id="PF00171">
    <property type="entry name" value="Aldedh"/>
    <property type="match status" value="1"/>
</dbReference>
<evidence type="ECO:0000256" key="1">
    <source>
        <dbReference type="ARBA" id="ARBA00009986"/>
    </source>
</evidence>
<evidence type="ECO:0000256" key="6">
    <source>
        <dbReference type="RuleBase" id="RU003345"/>
    </source>
</evidence>
<proteinExistence type="inferred from homology"/>
<dbReference type="InterPro" id="IPR016162">
    <property type="entry name" value="Ald_DH_N"/>
</dbReference>
<sequence>MAGFKPDHIENRLFINGEFVPSISGKKFDIVNPSTEKLAASVYEAGAEDVDAAVKAAKEAFPSWSALSASDRQGYLLKLADALAKNVTELSYLEAITMGKPYVGDFLNMFGIEILRYLASKALDINGDSSLNTAGHVNITLRQPFGVCGAIIPWNVPLLMFINKAGPALAAGNTLVLKTSEKSPLSCLKVAQLCQEIGLPKGVLNILSGFGRPCGEAIAKHMDIRKISFTGSAVAGRAVKKAAAESNLKNVTLELGGKSPTVIFEDADLAKAIPASAMSVLMNSGQACIASSRVYVHASIADKFIEGMKTAMIQMGKSGDPLAEGTVRGPQADKLQFDRVMSYLNYAKDNKIDMPIGGGREGNTGYFIEPTIIANAPEDSKVMKEEIFGPVVCINTFTDEDEVLKRANDTEYGLYASVFTKDVSRALRVAKALEAGSVGVNCTSPTMALDLPFGGWKQSGDGRELSKYATDYWTELKSVFIAL</sequence>
<dbReference type="EMBL" id="KN847498">
    <property type="protein sequence ID" value="KIW12132.1"/>
    <property type="molecule type" value="Genomic_DNA"/>
</dbReference>
<dbReference type="FunFam" id="3.40.309.10:FF:000012">
    <property type="entry name" value="Betaine aldehyde dehydrogenase"/>
    <property type="match status" value="1"/>
</dbReference>
<dbReference type="PROSITE" id="PS00687">
    <property type="entry name" value="ALDEHYDE_DEHYDR_GLU"/>
    <property type="match status" value="1"/>
</dbReference>
<dbReference type="Gene3D" id="3.40.309.10">
    <property type="entry name" value="Aldehyde Dehydrogenase, Chain A, domain 2"/>
    <property type="match status" value="1"/>
</dbReference>
<feature type="domain" description="Aldehyde dehydrogenase" evidence="7">
    <location>
        <begin position="20"/>
        <end position="479"/>
    </location>
</feature>
<name>A0A0D1ZGN9_9EURO</name>
<dbReference type="HOGENOM" id="CLU_005391_0_1_1"/>
<dbReference type="STRING" id="91928.A0A0D1ZGN9"/>
<dbReference type="Gene3D" id="3.40.605.10">
    <property type="entry name" value="Aldehyde Dehydrogenase, Chain A, domain 1"/>
    <property type="match status" value="1"/>
</dbReference>
<dbReference type="EC" id="1.2.1.3" evidence="3"/>
<feature type="active site" evidence="5">
    <location>
        <position position="254"/>
    </location>
</feature>
<keyword evidence="2 6" id="KW-0560">Oxidoreductase</keyword>
<organism evidence="8 9">
    <name type="scientific">Exophiala spinifera</name>
    <dbReference type="NCBI Taxonomy" id="91928"/>
    <lineage>
        <taxon>Eukaryota</taxon>
        <taxon>Fungi</taxon>
        <taxon>Dikarya</taxon>
        <taxon>Ascomycota</taxon>
        <taxon>Pezizomycotina</taxon>
        <taxon>Eurotiomycetes</taxon>
        <taxon>Chaetothyriomycetidae</taxon>
        <taxon>Chaetothyriales</taxon>
        <taxon>Herpotrichiellaceae</taxon>
        <taxon>Exophiala</taxon>
    </lineage>
</organism>
<protein>
    <recommendedName>
        <fullName evidence="3">aldehyde dehydrogenase (NAD(+))</fullName>
        <ecNumber evidence="3">1.2.1.3</ecNumber>
    </recommendedName>
</protein>
<dbReference type="VEuPathDB" id="FungiDB:PV08_09407"/>
<dbReference type="Proteomes" id="UP000053328">
    <property type="component" value="Unassembled WGS sequence"/>
</dbReference>
<dbReference type="GeneID" id="27336490"/>
<evidence type="ECO:0000256" key="2">
    <source>
        <dbReference type="ARBA" id="ARBA00023002"/>
    </source>
</evidence>
<dbReference type="InterPro" id="IPR015590">
    <property type="entry name" value="Aldehyde_DH_dom"/>
</dbReference>
<dbReference type="InterPro" id="IPR016161">
    <property type="entry name" value="Ald_DH/histidinol_DH"/>
</dbReference>
<evidence type="ECO:0000256" key="4">
    <source>
        <dbReference type="ARBA" id="ARBA00049194"/>
    </source>
</evidence>
<dbReference type="PANTHER" id="PTHR11699">
    <property type="entry name" value="ALDEHYDE DEHYDROGENASE-RELATED"/>
    <property type="match status" value="1"/>
</dbReference>
<comment type="catalytic activity">
    <reaction evidence="4">
        <text>an aldehyde + NAD(+) + H2O = a carboxylate + NADH + 2 H(+)</text>
        <dbReference type="Rhea" id="RHEA:16185"/>
        <dbReference type="ChEBI" id="CHEBI:15377"/>
        <dbReference type="ChEBI" id="CHEBI:15378"/>
        <dbReference type="ChEBI" id="CHEBI:17478"/>
        <dbReference type="ChEBI" id="CHEBI:29067"/>
        <dbReference type="ChEBI" id="CHEBI:57540"/>
        <dbReference type="ChEBI" id="CHEBI:57945"/>
        <dbReference type="EC" id="1.2.1.3"/>
    </reaction>
</comment>
<accession>A0A0D1ZGN9</accession>
<gene>
    <name evidence="8" type="ORF">PV08_09407</name>
</gene>
<dbReference type="SUPFAM" id="SSF53720">
    <property type="entry name" value="ALDH-like"/>
    <property type="match status" value="1"/>
</dbReference>
<dbReference type="InterPro" id="IPR016160">
    <property type="entry name" value="Ald_DH_CS_CYS"/>
</dbReference>
<evidence type="ECO:0000256" key="3">
    <source>
        <dbReference type="ARBA" id="ARBA00024226"/>
    </source>
</evidence>
<dbReference type="InterPro" id="IPR016163">
    <property type="entry name" value="Ald_DH_C"/>
</dbReference>
<keyword evidence="9" id="KW-1185">Reference proteome</keyword>
<dbReference type="GO" id="GO:0004029">
    <property type="term" value="F:aldehyde dehydrogenase (NAD+) activity"/>
    <property type="evidence" value="ECO:0007669"/>
    <property type="project" value="UniProtKB-EC"/>
</dbReference>
<evidence type="ECO:0000256" key="5">
    <source>
        <dbReference type="PROSITE-ProRule" id="PRU10007"/>
    </source>
</evidence>
<evidence type="ECO:0000259" key="7">
    <source>
        <dbReference type="Pfam" id="PF00171"/>
    </source>
</evidence>
<dbReference type="InterPro" id="IPR029510">
    <property type="entry name" value="Ald_DH_CS_GLU"/>
</dbReference>
<evidence type="ECO:0000313" key="9">
    <source>
        <dbReference type="Proteomes" id="UP000053328"/>
    </source>
</evidence>
<comment type="similarity">
    <text evidence="1 6">Belongs to the aldehyde dehydrogenase family.</text>
</comment>
<reference evidence="8 9" key="1">
    <citation type="submission" date="2015-01" db="EMBL/GenBank/DDBJ databases">
        <title>The Genome Sequence of Exophiala spinifera CBS89968.</title>
        <authorList>
            <consortium name="The Broad Institute Genomics Platform"/>
            <person name="Cuomo C."/>
            <person name="de Hoog S."/>
            <person name="Gorbushina A."/>
            <person name="Stielow B."/>
            <person name="Teixiera M."/>
            <person name="Abouelleil A."/>
            <person name="Chapman S.B."/>
            <person name="Priest M."/>
            <person name="Young S.K."/>
            <person name="Wortman J."/>
            <person name="Nusbaum C."/>
            <person name="Birren B."/>
        </authorList>
    </citation>
    <scope>NUCLEOTIDE SEQUENCE [LARGE SCALE GENOMIC DNA]</scope>
    <source>
        <strain evidence="8 9">CBS 89968</strain>
    </source>
</reference>
<dbReference type="RefSeq" id="XP_016232348.1">
    <property type="nucleotide sequence ID" value="XM_016383725.1"/>
</dbReference>
<dbReference type="AlphaFoldDB" id="A0A0D1ZGN9"/>